<protein>
    <submittedName>
        <fullName evidence="2">Alpha/beta hydrolase</fullName>
    </submittedName>
</protein>
<dbReference type="RefSeq" id="WP_244020356.1">
    <property type="nucleotide sequence ID" value="NZ_JALHLF010000034.1"/>
</dbReference>
<dbReference type="Proteomes" id="UP001162881">
    <property type="component" value="Unassembled WGS sequence"/>
</dbReference>
<accession>A0ABT0BE73</accession>
<dbReference type="EMBL" id="JALHLF010000034">
    <property type="protein sequence ID" value="MCJ2183091.1"/>
    <property type="molecule type" value="Genomic_DNA"/>
</dbReference>
<evidence type="ECO:0000313" key="2">
    <source>
        <dbReference type="EMBL" id="MCJ2183091.1"/>
    </source>
</evidence>
<reference evidence="2" key="1">
    <citation type="submission" date="2022-03" db="EMBL/GenBank/DDBJ databases">
        <title>Identification of a novel bacterium isolated from mangrove sediments.</title>
        <authorList>
            <person name="Pan X."/>
        </authorList>
    </citation>
    <scope>NUCLEOTIDE SEQUENCE</scope>
    <source>
        <strain evidence="2">B1949</strain>
    </source>
</reference>
<dbReference type="SUPFAM" id="SSF52096">
    <property type="entry name" value="ClpP/crotonase"/>
    <property type="match status" value="1"/>
</dbReference>
<organism evidence="2 3">
    <name type="scientific">Novosphingobium organovorum</name>
    <dbReference type="NCBI Taxonomy" id="2930092"/>
    <lineage>
        <taxon>Bacteria</taxon>
        <taxon>Pseudomonadati</taxon>
        <taxon>Pseudomonadota</taxon>
        <taxon>Alphaproteobacteria</taxon>
        <taxon>Sphingomonadales</taxon>
        <taxon>Sphingomonadaceae</taxon>
        <taxon>Novosphingobium</taxon>
    </lineage>
</organism>
<feature type="signal peptide" evidence="1">
    <location>
        <begin position="1"/>
        <end position="34"/>
    </location>
</feature>
<comment type="caution">
    <text evidence="2">The sequence shown here is derived from an EMBL/GenBank/DDBJ whole genome shotgun (WGS) entry which is preliminary data.</text>
</comment>
<keyword evidence="1" id="KW-0732">Signal</keyword>
<dbReference type="InterPro" id="IPR029045">
    <property type="entry name" value="ClpP/crotonase-like_dom_sf"/>
</dbReference>
<evidence type="ECO:0000313" key="3">
    <source>
        <dbReference type="Proteomes" id="UP001162881"/>
    </source>
</evidence>
<proteinExistence type="predicted"/>
<sequence>MRHPADFVRTALVPAFAVAGACALAVGLAGPAAAQQIAYEPFDLTLEAPRLPVTGGERLVRLDSPAPLMPAAAAAPARLTGREAAYGPFRVIDATHAALVDVTGPRSPAQFQAMLRDHPGIAQIEMVECPGTEDDIANLQLGRMIRARGIATHVPANGSVRSGGVELFLAGARRTADPGAEFAVHSWLDDTGLEPSDYASSAPENRRYVTYYEQMGMSPIEAEAFYAMTNSVPFASARWFGAGVMSLWVSLDSPAGVALAAASDPTPVDGRS</sequence>
<name>A0ABT0BE73_9SPHN</name>
<dbReference type="PROSITE" id="PS51257">
    <property type="entry name" value="PROKAR_LIPOPROTEIN"/>
    <property type="match status" value="1"/>
</dbReference>
<feature type="chain" id="PRO_5047253679" evidence="1">
    <location>
        <begin position="35"/>
        <end position="272"/>
    </location>
</feature>
<keyword evidence="3" id="KW-1185">Reference proteome</keyword>
<evidence type="ECO:0000256" key="1">
    <source>
        <dbReference type="SAM" id="SignalP"/>
    </source>
</evidence>
<gene>
    <name evidence="2" type="ORF">MTR62_10370</name>
</gene>
<dbReference type="GO" id="GO:0016787">
    <property type="term" value="F:hydrolase activity"/>
    <property type="evidence" value="ECO:0007669"/>
    <property type="project" value="UniProtKB-KW"/>
</dbReference>
<keyword evidence="2" id="KW-0378">Hydrolase</keyword>